<reference evidence="10" key="1">
    <citation type="submission" date="2015-02" db="EMBL/GenBank/DDBJ databases">
        <title>Genome sequencing for Strongylocentrotus purpuratus.</title>
        <authorList>
            <person name="Murali S."/>
            <person name="Liu Y."/>
            <person name="Vee V."/>
            <person name="English A."/>
            <person name="Wang M."/>
            <person name="Skinner E."/>
            <person name="Han Y."/>
            <person name="Muzny D.M."/>
            <person name="Worley K.C."/>
            <person name="Gibbs R.A."/>
        </authorList>
    </citation>
    <scope>NUCLEOTIDE SEQUENCE</scope>
</reference>
<dbReference type="GeneID" id="581867"/>
<reference evidence="9" key="2">
    <citation type="submission" date="2021-01" db="UniProtKB">
        <authorList>
            <consortium name="EnsemblMetazoa"/>
        </authorList>
    </citation>
    <scope>IDENTIFICATION</scope>
</reference>
<comment type="similarity">
    <text evidence="1">Belongs to the DMRT family.</text>
</comment>
<comment type="subcellular location">
    <subcellularLocation>
        <location evidence="6">Nucleus</location>
    </subcellularLocation>
</comment>
<feature type="domain" description="DM" evidence="8">
    <location>
        <begin position="75"/>
        <end position="122"/>
    </location>
</feature>
<protein>
    <recommendedName>
        <fullName evidence="8">DM domain-containing protein</fullName>
    </recommendedName>
</protein>
<feature type="compositionally biased region" description="Polar residues" evidence="7">
    <location>
        <begin position="214"/>
        <end position="245"/>
    </location>
</feature>
<feature type="DNA-binding region" description="DM" evidence="6">
    <location>
        <begin position="75"/>
        <end position="122"/>
    </location>
</feature>
<dbReference type="InterPro" id="IPR005173">
    <property type="entry name" value="DMA"/>
</dbReference>
<dbReference type="OrthoDB" id="6162476at2759"/>
<dbReference type="OMA" id="FHYAMCP"/>
<dbReference type="SMART" id="SM00301">
    <property type="entry name" value="DM"/>
    <property type="match status" value="1"/>
</dbReference>
<keyword evidence="2 6" id="KW-0479">Metal-binding</keyword>
<dbReference type="GO" id="GO:0000978">
    <property type="term" value="F:RNA polymerase II cis-regulatory region sequence-specific DNA binding"/>
    <property type="evidence" value="ECO:0000318"/>
    <property type="project" value="GO_Central"/>
</dbReference>
<feature type="compositionally biased region" description="Pro residues" evidence="7">
    <location>
        <begin position="198"/>
        <end position="210"/>
    </location>
</feature>
<keyword evidence="5 6" id="KW-0539">Nucleus</keyword>
<keyword evidence="10" id="KW-1185">Reference proteome</keyword>
<dbReference type="Pfam" id="PF20624">
    <property type="entry name" value="DMRT5_DMB"/>
    <property type="match status" value="1"/>
</dbReference>
<dbReference type="SUPFAM" id="SSF46934">
    <property type="entry name" value="UBA-like"/>
    <property type="match status" value="1"/>
</dbReference>
<dbReference type="Gene3D" id="4.10.1040.10">
    <property type="entry name" value="DM DNA-binding domain"/>
    <property type="match status" value="1"/>
</dbReference>
<dbReference type="InterPro" id="IPR046472">
    <property type="entry name" value="DMRT5_1_DMB_dom"/>
</dbReference>
<dbReference type="InterPro" id="IPR001275">
    <property type="entry name" value="DM_DNA-bd"/>
</dbReference>
<dbReference type="AlphaFoldDB" id="A0A7M7RBW1"/>
<dbReference type="Pfam" id="PF00751">
    <property type="entry name" value="DM"/>
    <property type="match status" value="1"/>
</dbReference>
<dbReference type="FunCoup" id="A0A7M7RBW1">
    <property type="interactions" value="516"/>
</dbReference>
<accession>A0A7M7RBW1</accession>
<dbReference type="CTD" id="63950"/>
<evidence type="ECO:0000256" key="6">
    <source>
        <dbReference type="PROSITE-ProRule" id="PRU00070"/>
    </source>
</evidence>
<dbReference type="PANTHER" id="PTHR12322">
    <property type="entry name" value="DOUBLESEX AND MAB-3 RELATED TRANSCRIPTION FACTOR DMRT"/>
    <property type="match status" value="1"/>
</dbReference>
<feature type="region of interest" description="Disordered" evidence="7">
    <location>
        <begin position="161"/>
        <end position="256"/>
    </location>
</feature>
<dbReference type="Proteomes" id="UP000007110">
    <property type="component" value="Unassembled WGS sequence"/>
</dbReference>
<proteinExistence type="inferred from homology"/>
<feature type="compositionally biased region" description="Gly residues" evidence="7">
    <location>
        <begin position="171"/>
        <end position="184"/>
    </location>
</feature>
<dbReference type="InterPro" id="IPR026607">
    <property type="entry name" value="DMRT"/>
</dbReference>
<evidence type="ECO:0000256" key="7">
    <source>
        <dbReference type="SAM" id="MobiDB-lite"/>
    </source>
</evidence>
<evidence type="ECO:0000256" key="5">
    <source>
        <dbReference type="ARBA" id="ARBA00023242"/>
    </source>
</evidence>
<evidence type="ECO:0000256" key="2">
    <source>
        <dbReference type="ARBA" id="ARBA00022723"/>
    </source>
</evidence>
<dbReference type="GO" id="GO:0046872">
    <property type="term" value="F:metal ion binding"/>
    <property type="evidence" value="ECO:0007669"/>
    <property type="project" value="UniProtKB-KW"/>
</dbReference>
<evidence type="ECO:0000259" key="8">
    <source>
        <dbReference type="PROSITE" id="PS50809"/>
    </source>
</evidence>
<dbReference type="GO" id="GO:0000981">
    <property type="term" value="F:DNA-binding transcription factor activity, RNA polymerase II-specific"/>
    <property type="evidence" value="ECO:0000318"/>
    <property type="project" value="GO_Central"/>
</dbReference>
<dbReference type="InParanoid" id="A0A7M7RBW1"/>
<dbReference type="CDD" id="cd14370">
    <property type="entry name" value="CUE_DMA"/>
    <property type="match status" value="1"/>
</dbReference>
<name>A0A7M7RBW1_STRPU</name>
<keyword evidence="3 6" id="KW-0862">Zinc</keyword>
<organism evidence="9 10">
    <name type="scientific">Strongylocentrotus purpuratus</name>
    <name type="common">Purple sea urchin</name>
    <dbReference type="NCBI Taxonomy" id="7668"/>
    <lineage>
        <taxon>Eukaryota</taxon>
        <taxon>Metazoa</taxon>
        <taxon>Echinodermata</taxon>
        <taxon>Eleutherozoa</taxon>
        <taxon>Echinozoa</taxon>
        <taxon>Echinoidea</taxon>
        <taxon>Euechinoidea</taxon>
        <taxon>Echinacea</taxon>
        <taxon>Camarodonta</taxon>
        <taxon>Echinidea</taxon>
        <taxon>Strongylocentrotidae</taxon>
        <taxon>Strongylocentrotus</taxon>
    </lineage>
</organism>
<evidence type="ECO:0000256" key="4">
    <source>
        <dbReference type="ARBA" id="ARBA00023125"/>
    </source>
</evidence>
<dbReference type="EnsemblMetazoa" id="XM_781845">
    <property type="protein sequence ID" value="XP_786938"/>
    <property type="gene ID" value="LOC581867"/>
</dbReference>
<dbReference type="GO" id="GO:0006357">
    <property type="term" value="P:regulation of transcription by RNA polymerase II"/>
    <property type="evidence" value="ECO:0000318"/>
    <property type="project" value="GO_Central"/>
</dbReference>
<dbReference type="RefSeq" id="XP_786938.3">
    <property type="nucleotide sequence ID" value="XM_781845.5"/>
</dbReference>
<dbReference type="PROSITE" id="PS50809">
    <property type="entry name" value="DM_2"/>
    <property type="match status" value="1"/>
</dbReference>
<dbReference type="PROSITE" id="PS40000">
    <property type="entry name" value="DM_1"/>
    <property type="match status" value="1"/>
</dbReference>
<dbReference type="InterPro" id="IPR036407">
    <property type="entry name" value="DM_DNA-bd_sf"/>
</dbReference>
<sequence length="503" mass="53511">MNLGGPGDPPAHTHPPHTSTSPNDMPVVPPQLQPGHHIHRPAHHHLHQSGMPPPPGGPTGMLLRAEKPYPRTPKCARCRNHGVVSALKGHKRYCRWRDCICAKCTLIAERQRVMAAQVALRRQQAQEENEAKELGLYYETSDGAIYAMNGIAVQTHKGYDPYRNQQSEQGQGQGQGQAQQGGGADQKRARLEIIRAPASPPSANPAPPHSPTSLPNQDPRVSSPDTRSPRSVSAGTMSPTKSLSPVASPRIESAEQSEVIRTPGFGMIQPGSGLDFEHSEARRLGFMQQQPSTTASAAAALASSLSFAGQSGLGGGKGQRPPIEVLCRLFPTQKRAVLELMLQGCDGDVVQAIEQLLNCQREVSASSSTSSTPSTALTTDSVTYPTTATTVPSVAEPPCIAHRPYLSTTPVCTAGLKSAFSPLTASHDKTLIQPPVTHAGLPPMRLAYPSYPRGITFWNPYTSAMIPAAFGVQQPAECHFNGIMGGPRKDNTRPNGAFGGGSP</sequence>
<dbReference type="SUPFAM" id="SSF82927">
    <property type="entry name" value="Cysteine-rich DNA binding domain, (DM domain)"/>
    <property type="match status" value="1"/>
</dbReference>
<evidence type="ECO:0000256" key="1">
    <source>
        <dbReference type="ARBA" id="ARBA00006834"/>
    </source>
</evidence>
<dbReference type="KEGG" id="spu:581867"/>
<dbReference type="PANTHER" id="PTHR12322:SF116">
    <property type="entry name" value="DOUBLESEX-MAB RELATED 99B"/>
    <property type="match status" value="1"/>
</dbReference>
<dbReference type="SMR" id="A0A7M7RBW1"/>
<dbReference type="Pfam" id="PF03474">
    <property type="entry name" value="DMA"/>
    <property type="match status" value="1"/>
</dbReference>
<evidence type="ECO:0000256" key="3">
    <source>
        <dbReference type="ARBA" id="ARBA00022833"/>
    </source>
</evidence>
<keyword evidence="4 6" id="KW-0238">DNA-binding</keyword>
<feature type="region of interest" description="Disordered" evidence="7">
    <location>
        <begin position="1"/>
        <end position="61"/>
    </location>
</feature>
<evidence type="ECO:0000313" key="9">
    <source>
        <dbReference type="EnsemblMetazoa" id="XP_786938"/>
    </source>
</evidence>
<feature type="region of interest" description="Disordered" evidence="7">
    <location>
        <begin position="483"/>
        <end position="503"/>
    </location>
</feature>
<dbReference type="GO" id="GO:0007548">
    <property type="term" value="P:sex differentiation"/>
    <property type="evidence" value="ECO:0000318"/>
    <property type="project" value="GO_Central"/>
</dbReference>
<dbReference type="FunFam" id="4.10.1040.10:FF:000001">
    <property type="entry name" value="doublesex- and mab-3-related transcription factor 1"/>
    <property type="match status" value="1"/>
</dbReference>
<feature type="compositionally biased region" description="Basic residues" evidence="7">
    <location>
        <begin position="36"/>
        <end position="47"/>
    </location>
</feature>
<evidence type="ECO:0000313" key="10">
    <source>
        <dbReference type="Proteomes" id="UP000007110"/>
    </source>
</evidence>
<dbReference type="InterPro" id="IPR009060">
    <property type="entry name" value="UBA-like_sf"/>
</dbReference>
<dbReference type="GO" id="GO:0005634">
    <property type="term" value="C:nucleus"/>
    <property type="evidence" value="ECO:0000318"/>
    <property type="project" value="GO_Central"/>
</dbReference>